<dbReference type="PROSITE" id="PS51819">
    <property type="entry name" value="VOC"/>
    <property type="match status" value="1"/>
</dbReference>
<keyword evidence="2" id="KW-0413">Isomerase</keyword>
<keyword evidence="4" id="KW-1185">Reference proteome</keyword>
<proteinExistence type="predicted"/>
<protein>
    <submittedName>
        <fullName evidence="3">Methylmalonyl-CoA epimerase</fullName>
    </submittedName>
    <submittedName>
        <fullName evidence="2">Methylmalonyl-CoA/ethylmalonyl-CoA epimerase</fullName>
        <ecNumber evidence="2">5.1.99.1</ecNumber>
    </submittedName>
</protein>
<reference evidence="2 5" key="2">
    <citation type="submission" date="2020-07" db="EMBL/GenBank/DDBJ databases">
        <title>Sequencing the genomes of 1000 actinobacteria strains.</title>
        <authorList>
            <person name="Klenk H.-P."/>
        </authorList>
    </citation>
    <scope>NUCLEOTIDE SEQUENCE [LARGE SCALE GENOMIC DNA]</scope>
    <source>
        <strain evidence="2 5">DSM 23870</strain>
    </source>
</reference>
<dbReference type="Pfam" id="PF00903">
    <property type="entry name" value="Glyoxalase"/>
    <property type="match status" value="1"/>
</dbReference>
<dbReference type="EMBL" id="JACCBI010000001">
    <property type="protein sequence ID" value="NYD67241.1"/>
    <property type="molecule type" value="Genomic_DNA"/>
</dbReference>
<accession>A0A4Q2M6I7</accession>
<gene>
    <name evidence="2" type="ORF">BJ972_001760</name>
    <name evidence="3" type="ORF">ESP50_07645</name>
</gene>
<dbReference type="InterPro" id="IPR037523">
    <property type="entry name" value="VOC_core"/>
</dbReference>
<name>A0A4Q2M6I7_9MICO</name>
<dbReference type="OrthoDB" id="9804944at2"/>
<reference evidence="3 4" key="1">
    <citation type="submission" date="2019-01" db="EMBL/GenBank/DDBJ databases">
        <title>Agromyces.</title>
        <authorList>
            <person name="Li J."/>
        </authorList>
    </citation>
    <scope>NUCLEOTIDE SEQUENCE [LARGE SCALE GENOMIC DNA]</scope>
    <source>
        <strain evidence="3 4">DSM 23870</strain>
    </source>
</reference>
<evidence type="ECO:0000313" key="3">
    <source>
        <dbReference type="EMBL" id="RXZ86927.1"/>
    </source>
</evidence>
<evidence type="ECO:0000313" key="5">
    <source>
        <dbReference type="Proteomes" id="UP000581087"/>
    </source>
</evidence>
<dbReference type="AlphaFoldDB" id="A0A4Q2M6I7"/>
<dbReference type="InterPro" id="IPR004360">
    <property type="entry name" value="Glyas_Fos-R_dOase_dom"/>
</dbReference>
<evidence type="ECO:0000313" key="4">
    <source>
        <dbReference type="Proteomes" id="UP000292686"/>
    </source>
</evidence>
<dbReference type="RefSeq" id="WP_129173738.1">
    <property type="nucleotide sequence ID" value="NZ_JACCBI010000001.1"/>
</dbReference>
<dbReference type="EMBL" id="SDPM01000003">
    <property type="protein sequence ID" value="RXZ86927.1"/>
    <property type="molecule type" value="Genomic_DNA"/>
</dbReference>
<evidence type="ECO:0000313" key="2">
    <source>
        <dbReference type="EMBL" id="NYD67241.1"/>
    </source>
</evidence>
<dbReference type="Proteomes" id="UP000292686">
    <property type="component" value="Unassembled WGS sequence"/>
</dbReference>
<sequence>MEIMQVALYAADLERARLFYERLLGERAAAVFDPPGLVFFNVGISRLLLDPNAPRSLFYLQVDDARAFIERARADGIEILGEPHVVFSHDSDAIGPTDTDEIMAFLRDSEGNTVGVVSHEARHTP</sequence>
<dbReference type="Gene3D" id="3.10.180.10">
    <property type="entry name" value="2,3-Dihydroxybiphenyl 1,2-Dioxygenase, domain 1"/>
    <property type="match status" value="1"/>
</dbReference>
<dbReference type="Proteomes" id="UP000581087">
    <property type="component" value="Unassembled WGS sequence"/>
</dbReference>
<comment type="caution">
    <text evidence="3">The sequence shown here is derived from an EMBL/GenBank/DDBJ whole genome shotgun (WGS) entry which is preliminary data.</text>
</comment>
<dbReference type="GO" id="GO:0004493">
    <property type="term" value="F:methylmalonyl-CoA epimerase activity"/>
    <property type="evidence" value="ECO:0007669"/>
    <property type="project" value="UniProtKB-EC"/>
</dbReference>
<organism evidence="3 4">
    <name type="scientific">Agromyces atrinae</name>
    <dbReference type="NCBI Taxonomy" id="592376"/>
    <lineage>
        <taxon>Bacteria</taxon>
        <taxon>Bacillati</taxon>
        <taxon>Actinomycetota</taxon>
        <taxon>Actinomycetes</taxon>
        <taxon>Micrococcales</taxon>
        <taxon>Microbacteriaceae</taxon>
        <taxon>Agromyces</taxon>
    </lineage>
</organism>
<dbReference type="EC" id="5.1.99.1" evidence="2"/>
<dbReference type="SUPFAM" id="SSF54593">
    <property type="entry name" value="Glyoxalase/Bleomycin resistance protein/Dihydroxybiphenyl dioxygenase"/>
    <property type="match status" value="1"/>
</dbReference>
<dbReference type="InterPro" id="IPR029068">
    <property type="entry name" value="Glyas_Bleomycin-R_OHBP_Dase"/>
</dbReference>
<feature type="domain" description="VOC" evidence="1">
    <location>
        <begin position="2"/>
        <end position="119"/>
    </location>
</feature>
<evidence type="ECO:0000259" key="1">
    <source>
        <dbReference type="PROSITE" id="PS51819"/>
    </source>
</evidence>